<proteinExistence type="predicted"/>
<reference evidence="1" key="1">
    <citation type="submission" date="2018-05" db="EMBL/GenBank/DDBJ databases">
        <authorList>
            <person name="Lanie J.A."/>
            <person name="Ng W.-L."/>
            <person name="Kazmierczak K.M."/>
            <person name="Andrzejewski T.M."/>
            <person name="Davidsen T.M."/>
            <person name="Wayne K.J."/>
            <person name="Tettelin H."/>
            <person name="Glass J.I."/>
            <person name="Rusch D."/>
            <person name="Podicherti R."/>
            <person name="Tsui H.-C.T."/>
            <person name="Winkler M.E."/>
        </authorList>
    </citation>
    <scope>NUCLEOTIDE SEQUENCE</scope>
</reference>
<accession>A0A382RX20</accession>
<dbReference type="AlphaFoldDB" id="A0A382RX20"/>
<sequence>MKRFPIAAECNLGVYKGEPFDLVLNNWLGTIQDLTKKKVPAEDLYIGSNWKEVLSCAKTASSVGFIPQLWVVSAGWGLIPANFKITPYAASFSEGESSIHNLKWSQEFNSKQRSRSWWQTINQKRNLDLPSSFPQLYSSLPNKKNLRVLIILSKEYYLPLELEILELISLGADVVIVSSGMYSELEMVHPVIKDHVLPLNTKFKNANESLKKNCHVLNASMATWLLENYHDELKKGREELYNALDKKRIQLNEEEFYFSNKQKEKSQW</sequence>
<organism evidence="1">
    <name type="scientific">marine metagenome</name>
    <dbReference type="NCBI Taxonomy" id="408172"/>
    <lineage>
        <taxon>unclassified sequences</taxon>
        <taxon>metagenomes</taxon>
        <taxon>ecological metagenomes</taxon>
    </lineage>
</organism>
<name>A0A382RX20_9ZZZZ</name>
<protein>
    <submittedName>
        <fullName evidence="1">Uncharacterized protein</fullName>
    </submittedName>
</protein>
<dbReference type="EMBL" id="UINC01124513">
    <property type="protein sequence ID" value="SVD01715.1"/>
    <property type="molecule type" value="Genomic_DNA"/>
</dbReference>
<gene>
    <name evidence="1" type="ORF">METZ01_LOCUS354569</name>
</gene>
<evidence type="ECO:0000313" key="1">
    <source>
        <dbReference type="EMBL" id="SVD01715.1"/>
    </source>
</evidence>